<keyword evidence="3 4" id="KW-0378">Hydrolase</keyword>
<keyword evidence="8" id="KW-1185">Reference proteome</keyword>
<name>A0AAE9Y4W8_9ACTN</name>
<evidence type="ECO:0000313" key="8">
    <source>
        <dbReference type="Proteomes" id="UP001216390"/>
    </source>
</evidence>
<dbReference type="RefSeq" id="WP_272734806.1">
    <property type="nucleotide sequence ID" value="NZ_CP116942.1"/>
</dbReference>
<dbReference type="KEGG" id="ima:PO878_12305"/>
<dbReference type="AlphaFoldDB" id="A0AAE9Y4W8"/>
<dbReference type="PANTHER" id="PTHR43046:SF14">
    <property type="entry name" value="MUTT_NUDIX FAMILY PROTEIN"/>
    <property type="match status" value="1"/>
</dbReference>
<dbReference type="Proteomes" id="UP001216390">
    <property type="component" value="Chromosome"/>
</dbReference>
<dbReference type="EMBL" id="CP116942">
    <property type="protein sequence ID" value="WCO65281.1"/>
    <property type="molecule type" value="Genomic_DNA"/>
</dbReference>
<evidence type="ECO:0000256" key="4">
    <source>
        <dbReference type="RuleBase" id="RU003476"/>
    </source>
</evidence>
<feature type="region of interest" description="Disordered" evidence="5">
    <location>
        <begin position="160"/>
        <end position="180"/>
    </location>
</feature>
<reference evidence="7" key="1">
    <citation type="submission" date="2023-01" db="EMBL/GenBank/DDBJ databases">
        <title>The diversity of Class Acidimicrobiia in South China Sea sediment environments and the proposal of Iamia marina sp. nov., a novel species of the genus Iamia.</title>
        <authorList>
            <person name="He Y."/>
            <person name="Tian X."/>
        </authorList>
    </citation>
    <scope>NUCLEOTIDE SEQUENCE</scope>
    <source>
        <strain evidence="7">DSM 19957</strain>
    </source>
</reference>
<comment type="similarity">
    <text evidence="2 4">Belongs to the Nudix hydrolase family.</text>
</comment>
<dbReference type="PROSITE" id="PS00893">
    <property type="entry name" value="NUDIX_BOX"/>
    <property type="match status" value="1"/>
</dbReference>
<evidence type="ECO:0000259" key="6">
    <source>
        <dbReference type="PROSITE" id="PS51462"/>
    </source>
</evidence>
<dbReference type="InterPro" id="IPR015797">
    <property type="entry name" value="NUDIX_hydrolase-like_dom_sf"/>
</dbReference>
<accession>A0AAE9Y4W8</accession>
<evidence type="ECO:0000256" key="1">
    <source>
        <dbReference type="ARBA" id="ARBA00001946"/>
    </source>
</evidence>
<sequence>MHPGLHRTLLRLFQQLPTPARRRVVRTISPSFTVGSMCFIERADGALLLVEHVYRRRWGVPGGLLERREDPADAALREVREEVGLDVVLVGEPAVVVDPVPQRVDVVYRARVAPGCDPDAAAPRSPEIRSLRWFPPRDLPELQHETAGALVALGRIQGGADDARATAGRAWPRDRPPGDR</sequence>
<comment type="cofactor">
    <cofactor evidence="1">
        <name>Mg(2+)</name>
        <dbReference type="ChEBI" id="CHEBI:18420"/>
    </cofactor>
</comment>
<gene>
    <name evidence="7" type="ORF">PO878_12305</name>
</gene>
<dbReference type="Gene3D" id="3.90.79.10">
    <property type="entry name" value="Nucleoside Triphosphate Pyrophosphohydrolase"/>
    <property type="match status" value="1"/>
</dbReference>
<evidence type="ECO:0000256" key="5">
    <source>
        <dbReference type="SAM" id="MobiDB-lite"/>
    </source>
</evidence>
<dbReference type="SUPFAM" id="SSF55811">
    <property type="entry name" value="Nudix"/>
    <property type="match status" value="1"/>
</dbReference>
<evidence type="ECO:0000313" key="7">
    <source>
        <dbReference type="EMBL" id="WCO65281.1"/>
    </source>
</evidence>
<protein>
    <submittedName>
        <fullName evidence="7">NUDIX hydrolase</fullName>
    </submittedName>
</protein>
<evidence type="ECO:0000256" key="3">
    <source>
        <dbReference type="ARBA" id="ARBA00022801"/>
    </source>
</evidence>
<feature type="domain" description="Nudix hydrolase" evidence="6">
    <location>
        <begin position="29"/>
        <end position="156"/>
    </location>
</feature>
<dbReference type="InterPro" id="IPR000086">
    <property type="entry name" value="NUDIX_hydrolase_dom"/>
</dbReference>
<feature type="compositionally biased region" description="Basic and acidic residues" evidence="5">
    <location>
        <begin position="171"/>
        <end position="180"/>
    </location>
</feature>
<dbReference type="PANTHER" id="PTHR43046">
    <property type="entry name" value="GDP-MANNOSE MANNOSYL HYDROLASE"/>
    <property type="match status" value="1"/>
</dbReference>
<organism evidence="7 8">
    <name type="scientific">Iamia majanohamensis</name>
    <dbReference type="NCBI Taxonomy" id="467976"/>
    <lineage>
        <taxon>Bacteria</taxon>
        <taxon>Bacillati</taxon>
        <taxon>Actinomycetota</taxon>
        <taxon>Acidimicrobiia</taxon>
        <taxon>Acidimicrobiales</taxon>
        <taxon>Iamiaceae</taxon>
        <taxon>Iamia</taxon>
    </lineage>
</organism>
<dbReference type="PROSITE" id="PS51462">
    <property type="entry name" value="NUDIX"/>
    <property type="match status" value="1"/>
</dbReference>
<dbReference type="PRINTS" id="PR00502">
    <property type="entry name" value="NUDIXFAMILY"/>
</dbReference>
<dbReference type="Pfam" id="PF00293">
    <property type="entry name" value="NUDIX"/>
    <property type="match status" value="1"/>
</dbReference>
<dbReference type="InterPro" id="IPR020084">
    <property type="entry name" value="NUDIX_hydrolase_CS"/>
</dbReference>
<dbReference type="GO" id="GO:0016787">
    <property type="term" value="F:hydrolase activity"/>
    <property type="evidence" value="ECO:0007669"/>
    <property type="project" value="UniProtKB-KW"/>
</dbReference>
<proteinExistence type="inferred from homology"/>
<dbReference type="InterPro" id="IPR020476">
    <property type="entry name" value="Nudix_hydrolase"/>
</dbReference>
<evidence type="ECO:0000256" key="2">
    <source>
        <dbReference type="ARBA" id="ARBA00005582"/>
    </source>
</evidence>